<keyword evidence="1" id="KW-1133">Transmembrane helix</keyword>
<keyword evidence="3" id="KW-1185">Reference proteome</keyword>
<protein>
    <submittedName>
        <fullName evidence="2">Uncharacterized protein</fullName>
    </submittedName>
</protein>
<keyword evidence="1" id="KW-0472">Membrane</keyword>
<proteinExistence type="predicted"/>
<reference evidence="2 3" key="2">
    <citation type="submission" date="2016-08" db="EMBL/GenBank/DDBJ databases">
        <title>Pervasive Adenine N6-methylation of Active Genes in Fungi.</title>
        <authorList>
            <consortium name="DOE Joint Genome Institute"/>
            <person name="Mondo S.J."/>
            <person name="Dannebaum R.O."/>
            <person name="Kuo R.C."/>
            <person name="Labutti K."/>
            <person name="Haridas S."/>
            <person name="Kuo A."/>
            <person name="Salamov A."/>
            <person name="Ahrendt S.R."/>
            <person name="Lipzen A."/>
            <person name="Sullivan W."/>
            <person name="Andreopoulos W.B."/>
            <person name="Clum A."/>
            <person name="Lindquist E."/>
            <person name="Daum C."/>
            <person name="Ramamoorthy G.K."/>
            <person name="Gryganskyi A."/>
            <person name="Culley D."/>
            <person name="Magnuson J.K."/>
            <person name="James T.Y."/>
            <person name="O'Malley M.A."/>
            <person name="Stajich J.E."/>
            <person name="Spatafora J.W."/>
            <person name="Visel A."/>
            <person name="Grigoriev I.V."/>
        </authorList>
    </citation>
    <scope>NUCLEOTIDE SEQUENCE [LARGE SCALE GENOMIC DNA]</scope>
    <source>
        <strain evidence="2 3">S4</strain>
    </source>
</reference>
<dbReference type="OrthoDB" id="2154985at2759"/>
<organism evidence="2 3">
    <name type="scientific">Anaeromyces robustus</name>
    <dbReference type="NCBI Taxonomy" id="1754192"/>
    <lineage>
        <taxon>Eukaryota</taxon>
        <taxon>Fungi</taxon>
        <taxon>Fungi incertae sedis</taxon>
        <taxon>Chytridiomycota</taxon>
        <taxon>Chytridiomycota incertae sedis</taxon>
        <taxon>Neocallimastigomycetes</taxon>
        <taxon>Neocallimastigales</taxon>
        <taxon>Neocallimastigaceae</taxon>
        <taxon>Anaeromyces</taxon>
    </lineage>
</organism>
<dbReference type="EMBL" id="MCFG01000032">
    <property type="protein sequence ID" value="ORX85656.1"/>
    <property type="molecule type" value="Genomic_DNA"/>
</dbReference>
<gene>
    <name evidence="2" type="ORF">BCR32DRAFT_290536</name>
</gene>
<evidence type="ECO:0000313" key="3">
    <source>
        <dbReference type="Proteomes" id="UP000193944"/>
    </source>
</evidence>
<evidence type="ECO:0000313" key="2">
    <source>
        <dbReference type="EMBL" id="ORX85656.1"/>
    </source>
</evidence>
<reference evidence="2 3" key="1">
    <citation type="submission" date="2016-08" db="EMBL/GenBank/DDBJ databases">
        <title>A Parts List for Fungal Cellulosomes Revealed by Comparative Genomics.</title>
        <authorList>
            <consortium name="DOE Joint Genome Institute"/>
            <person name="Haitjema C.H."/>
            <person name="Gilmore S.P."/>
            <person name="Henske J.K."/>
            <person name="Solomon K.V."/>
            <person name="De Groot R."/>
            <person name="Kuo A."/>
            <person name="Mondo S.J."/>
            <person name="Salamov A.A."/>
            <person name="Labutti K."/>
            <person name="Zhao Z."/>
            <person name="Chiniquy J."/>
            <person name="Barry K."/>
            <person name="Brewer H.M."/>
            <person name="Purvine S.O."/>
            <person name="Wright A.T."/>
            <person name="Boxma B."/>
            <person name="Van Alen T."/>
            <person name="Hackstein J.H."/>
            <person name="Baker S.E."/>
            <person name="Grigoriev I.V."/>
            <person name="O'Malley M.A."/>
        </authorList>
    </citation>
    <scope>NUCLEOTIDE SEQUENCE [LARGE SCALE GENOMIC DNA]</scope>
    <source>
        <strain evidence="2 3">S4</strain>
    </source>
</reference>
<sequence length="341" mass="39518">MTKTGSNDKENYLLSSIKNNVMFGIGFANLFSFMLNKNSLQTINLNPNIDKGKKIFENLIDINEFKAPISALLLFINYIYFRKPKRAEKVCQSIKKHYSNSIIFSYLCNTCLLKQYGSSEISKEINVNSLFNCDQEKFIKFLGPYFNKKILNPFLNQNWEEVLKNLKEYSHFVAAKNIKPTKIKDYCMHMNNTENNINTPSLIPKNELCLYCFFQPFVTPITKIEQNIYKWCCLQMLLFDINNQNSSSNTNNIEISICCQLDPIFLYIASSIDNKNSKFPESSPLINIICILFVIHYASSSKLRNLLVKLFPTLNSNLYNTLMNPPAHIDTQYIMKCLNSF</sequence>
<name>A0A1Y1XJN4_9FUNG</name>
<comment type="caution">
    <text evidence="2">The sequence shown here is derived from an EMBL/GenBank/DDBJ whole genome shotgun (WGS) entry which is preliminary data.</text>
</comment>
<evidence type="ECO:0000256" key="1">
    <source>
        <dbReference type="SAM" id="Phobius"/>
    </source>
</evidence>
<dbReference type="AlphaFoldDB" id="A0A1Y1XJN4"/>
<dbReference type="Proteomes" id="UP000193944">
    <property type="component" value="Unassembled WGS sequence"/>
</dbReference>
<accession>A0A1Y1XJN4</accession>
<feature type="transmembrane region" description="Helical" evidence="1">
    <location>
        <begin position="12"/>
        <end position="35"/>
    </location>
</feature>
<keyword evidence="1" id="KW-0812">Transmembrane</keyword>